<sequence>MSEVNSEKENVMRLLLSGQLENIELGLTLADSLQVDITEFKNDIEFLHEWSSDISLKSKDLSFQEKAVEIYSKDLVYLPHKNLTTIPSQIQYFKNVTKFDLSNNNLTRLSFEITMLAKLEIISLGNNQLELFPVEITKLSNLQLLVLTRNKIKSLPFEITNLEKLESLVLINNPISDSEMEKIKSWLPNCEIKF</sequence>
<protein>
    <recommendedName>
        <fullName evidence="5">Leucine-rich repeat domain-containing protein</fullName>
    </recommendedName>
</protein>
<dbReference type="PANTHER" id="PTHR48051:SF46">
    <property type="entry name" value="LEUCINE RICH REPEAT-CONTAINING DOMAIN PROTEIN"/>
    <property type="match status" value="1"/>
</dbReference>
<dbReference type="EMBL" id="JASJOT010000015">
    <property type="protein sequence ID" value="MDJ1495549.1"/>
    <property type="molecule type" value="Genomic_DNA"/>
</dbReference>
<name>A0ABT7CSA6_9BACT</name>
<dbReference type="SUPFAM" id="SSF52075">
    <property type="entry name" value="Outer arm dynein light chain 1"/>
    <property type="match status" value="1"/>
</dbReference>
<proteinExistence type="predicted"/>
<dbReference type="Pfam" id="PF12799">
    <property type="entry name" value="LRR_4"/>
    <property type="match status" value="1"/>
</dbReference>
<dbReference type="PANTHER" id="PTHR48051">
    <property type="match status" value="1"/>
</dbReference>
<organism evidence="3 4">
    <name type="scientific">Xanthocytophaga flava</name>
    <dbReference type="NCBI Taxonomy" id="3048013"/>
    <lineage>
        <taxon>Bacteria</taxon>
        <taxon>Pseudomonadati</taxon>
        <taxon>Bacteroidota</taxon>
        <taxon>Cytophagia</taxon>
        <taxon>Cytophagales</taxon>
        <taxon>Rhodocytophagaceae</taxon>
        <taxon>Xanthocytophaga</taxon>
    </lineage>
</organism>
<keyword evidence="1" id="KW-0433">Leucine-rich repeat</keyword>
<dbReference type="InterPro" id="IPR050216">
    <property type="entry name" value="LRR_domain-containing"/>
</dbReference>
<reference evidence="3 4" key="1">
    <citation type="submission" date="2023-05" db="EMBL/GenBank/DDBJ databases">
        <authorList>
            <person name="Zhang X."/>
        </authorList>
    </citation>
    <scope>NUCLEOTIDE SEQUENCE [LARGE SCALE GENOMIC DNA]</scope>
    <source>
        <strain evidence="3 4">DM2B3-1</strain>
    </source>
</reference>
<dbReference type="InterPro" id="IPR032675">
    <property type="entry name" value="LRR_dom_sf"/>
</dbReference>
<comment type="caution">
    <text evidence="3">The sequence shown here is derived from an EMBL/GenBank/DDBJ whole genome shotgun (WGS) entry which is preliminary data.</text>
</comment>
<dbReference type="RefSeq" id="WP_313999667.1">
    <property type="nucleotide sequence ID" value="NZ_JASJOT010000015.1"/>
</dbReference>
<evidence type="ECO:0000256" key="1">
    <source>
        <dbReference type="ARBA" id="ARBA00022614"/>
    </source>
</evidence>
<dbReference type="Gene3D" id="3.80.10.10">
    <property type="entry name" value="Ribonuclease Inhibitor"/>
    <property type="match status" value="1"/>
</dbReference>
<evidence type="ECO:0008006" key="5">
    <source>
        <dbReference type="Google" id="ProtNLM"/>
    </source>
</evidence>
<dbReference type="InterPro" id="IPR025875">
    <property type="entry name" value="Leu-rich_rpt_4"/>
</dbReference>
<evidence type="ECO:0000313" key="4">
    <source>
        <dbReference type="Proteomes" id="UP001228581"/>
    </source>
</evidence>
<evidence type="ECO:0000256" key="2">
    <source>
        <dbReference type="ARBA" id="ARBA00022737"/>
    </source>
</evidence>
<accession>A0ABT7CSA6</accession>
<dbReference type="Proteomes" id="UP001228581">
    <property type="component" value="Unassembled WGS sequence"/>
</dbReference>
<evidence type="ECO:0000313" key="3">
    <source>
        <dbReference type="EMBL" id="MDJ1495549.1"/>
    </source>
</evidence>
<gene>
    <name evidence="3" type="ORF">QNI19_21605</name>
</gene>
<keyword evidence="4" id="KW-1185">Reference proteome</keyword>
<keyword evidence="2" id="KW-0677">Repeat</keyword>